<dbReference type="PANTHER" id="PTHR33067">
    <property type="entry name" value="RNA-DIRECTED DNA POLYMERASE-RELATED"/>
    <property type="match status" value="1"/>
</dbReference>
<dbReference type="OrthoDB" id="778454at2759"/>
<dbReference type="Proteomes" id="UP000790787">
    <property type="component" value="Chromosome 21"/>
</dbReference>
<dbReference type="PANTHER" id="PTHR33067:SF32">
    <property type="entry name" value="ASPARTIC PEPTIDASE DDI1-TYPE DOMAIN-CONTAINING PROTEIN"/>
    <property type="match status" value="1"/>
</dbReference>
<proteinExistence type="predicted"/>
<accession>A0A1S3XB43</accession>
<reference evidence="2" key="2">
    <citation type="submission" date="2025-08" db="UniProtKB">
        <authorList>
            <consortium name="RefSeq"/>
        </authorList>
    </citation>
    <scope>IDENTIFICATION</scope>
    <source>
        <tissue evidence="2">Leaf</tissue>
    </source>
</reference>
<evidence type="ECO:0000313" key="1">
    <source>
        <dbReference type="Proteomes" id="UP000790787"/>
    </source>
</evidence>
<organism evidence="1 2">
    <name type="scientific">Nicotiana tabacum</name>
    <name type="common">Common tobacco</name>
    <dbReference type="NCBI Taxonomy" id="4097"/>
    <lineage>
        <taxon>Eukaryota</taxon>
        <taxon>Viridiplantae</taxon>
        <taxon>Streptophyta</taxon>
        <taxon>Embryophyta</taxon>
        <taxon>Tracheophyta</taxon>
        <taxon>Spermatophyta</taxon>
        <taxon>Magnoliopsida</taxon>
        <taxon>eudicotyledons</taxon>
        <taxon>Gunneridae</taxon>
        <taxon>Pentapetalae</taxon>
        <taxon>asterids</taxon>
        <taxon>lamiids</taxon>
        <taxon>Solanales</taxon>
        <taxon>Solanaceae</taxon>
        <taxon>Nicotianoideae</taxon>
        <taxon>Nicotianeae</taxon>
        <taxon>Nicotiana</taxon>
    </lineage>
</organism>
<keyword evidence="1" id="KW-1185">Reference proteome</keyword>
<reference evidence="1" key="1">
    <citation type="journal article" date="2014" name="Nat. Commun.">
        <title>The tobacco genome sequence and its comparison with those of tomato and potato.</title>
        <authorList>
            <person name="Sierro N."/>
            <person name="Battey J.N."/>
            <person name="Ouadi S."/>
            <person name="Bakaher N."/>
            <person name="Bovet L."/>
            <person name="Willig A."/>
            <person name="Goepfert S."/>
            <person name="Peitsch M.C."/>
            <person name="Ivanov N.V."/>
        </authorList>
    </citation>
    <scope>NUCLEOTIDE SEQUENCE [LARGE SCALE GENOMIC DNA]</scope>
</reference>
<dbReference type="PaxDb" id="4097-A0A1S3XB43"/>
<evidence type="ECO:0000313" key="2">
    <source>
        <dbReference type="RefSeq" id="XP_016437131.2"/>
    </source>
</evidence>
<dbReference type="GeneID" id="107763180"/>
<dbReference type="AlphaFoldDB" id="A0A1S3XB43"/>
<sequence>MPTPFPQRLRNKNEDHMFHKFLDMLKQIHLNILLVDMLREVPKYTKYIKDIVANKRRLTEFETIALTEECTSRIQHKLSQKLKDLGSFTIPMRIGEIDVGRALCDLGANFIILDYEADKLVPIILGRPLLGTGDAIIKVQEGKMILRVDNAEVVFNVYRAIQLPHHYEDPTMISTMEINEPAVKPTLIIDDALEKTLILFNHLELEEEVEEILQILDASCEYIRE</sequence>
<gene>
    <name evidence="2" type="primary">LOC107763180</name>
</gene>
<dbReference type="RefSeq" id="XP_016437131.1">
    <property type="nucleotide sequence ID" value="XM_016581645.1"/>
</dbReference>
<protein>
    <submittedName>
        <fullName evidence="2">Uncharacterized protein LOC107763180</fullName>
    </submittedName>
</protein>
<name>A0A1S3XB43_TOBAC</name>
<dbReference type="KEGG" id="nta:107763180"/>
<dbReference type="RefSeq" id="XP_016437131.2">
    <property type="nucleotide sequence ID" value="XM_016581645.2"/>
</dbReference>